<proteinExistence type="predicted"/>
<organism evidence="2 3">
    <name type="scientific">Drosophila suzukii</name>
    <name type="common">Spotted-wing drosophila fruit fly</name>
    <dbReference type="NCBI Taxonomy" id="28584"/>
    <lineage>
        <taxon>Eukaryota</taxon>
        <taxon>Metazoa</taxon>
        <taxon>Ecdysozoa</taxon>
        <taxon>Arthropoda</taxon>
        <taxon>Hexapoda</taxon>
        <taxon>Insecta</taxon>
        <taxon>Pterygota</taxon>
        <taxon>Neoptera</taxon>
        <taxon>Endopterygota</taxon>
        <taxon>Diptera</taxon>
        <taxon>Brachycera</taxon>
        <taxon>Muscomorpha</taxon>
        <taxon>Ephydroidea</taxon>
        <taxon>Drosophilidae</taxon>
        <taxon>Drosophila</taxon>
        <taxon>Sophophora</taxon>
    </lineage>
</organism>
<dbReference type="RefSeq" id="XP_070855133.1">
    <property type="nucleotide sequence ID" value="XM_070999032.1"/>
</dbReference>
<evidence type="ECO:0000313" key="3">
    <source>
        <dbReference type="RefSeq" id="XP_070855133.1"/>
    </source>
</evidence>
<sequence length="202" mass="22721">MLLAGPILLRLAGIILPQFLHGWRHTVSRSVFQSLDELIPAHRQSVSGALTPEKFWMNVRYQPAVPKKLRSCRVFLGTSIFIIASTFFGSVRKAPSPIMNPKYPTCSVLRKSWISSASHPSIQRRGCEDAVESPCPLPYTTFEPNYIIRMAFVETDKVAFQSACFKSILLMKIVSSARLKIDSMFCSGFLYQRRSVVPGTFT</sequence>
<keyword evidence="1" id="KW-0732">Signal</keyword>
<evidence type="ECO:0000256" key="1">
    <source>
        <dbReference type="SAM" id="SignalP"/>
    </source>
</evidence>
<name>A0ABM4TYW4_DROSZ</name>
<protein>
    <submittedName>
        <fullName evidence="3 4">Uncharacterized protein isoform X1</fullName>
    </submittedName>
</protein>
<feature type="signal peptide" evidence="1">
    <location>
        <begin position="1"/>
        <end position="22"/>
    </location>
</feature>
<gene>
    <name evidence="3" type="primary">LOC139354790</name>
    <name evidence="4" type="synonym">LOC139354791</name>
</gene>
<dbReference type="Proteomes" id="UP001652628">
    <property type="component" value="Unplaced"/>
</dbReference>
<feature type="chain" id="PRO_5045027430" evidence="1">
    <location>
        <begin position="23"/>
        <end position="202"/>
    </location>
</feature>
<keyword evidence="2" id="KW-1185">Reference proteome</keyword>
<reference evidence="3 4" key="1">
    <citation type="submission" date="2025-05" db="UniProtKB">
        <authorList>
            <consortium name="RefSeq"/>
        </authorList>
    </citation>
    <scope>IDENTIFICATION</scope>
</reference>
<dbReference type="GeneID" id="139354790"/>
<dbReference type="RefSeq" id="XP_070855137.1">
    <property type="nucleotide sequence ID" value="XM_070999036.1"/>
</dbReference>
<evidence type="ECO:0000313" key="4">
    <source>
        <dbReference type="RefSeq" id="XP_070855137.1"/>
    </source>
</evidence>
<accession>A0ABM4TYW4</accession>
<evidence type="ECO:0000313" key="2">
    <source>
        <dbReference type="Proteomes" id="UP001652628"/>
    </source>
</evidence>